<accession>M4F8P2</accession>
<dbReference type="EMBL" id="LR031569">
    <property type="protein sequence ID" value="VDC68257.1"/>
    <property type="molecule type" value="Genomic_DNA"/>
</dbReference>
<dbReference type="Gramene" id="Bra037454.1">
    <property type="protein sequence ID" value="Bra037454.1-P"/>
    <property type="gene ID" value="Bra037454"/>
</dbReference>
<feature type="repeat" description="PPR" evidence="3">
    <location>
        <begin position="126"/>
        <end position="160"/>
    </location>
</feature>
<protein>
    <recommendedName>
        <fullName evidence="5">DYW domain-containing protein</fullName>
    </recommendedName>
</protein>
<organism evidence="7">
    <name type="scientific">Brassica campestris</name>
    <name type="common">Field mustard</name>
    <dbReference type="NCBI Taxonomy" id="3711"/>
    <lineage>
        <taxon>Eukaryota</taxon>
        <taxon>Viridiplantae</taxon>
        <taxon>Streptophyta</taxon>
        <taxon>Embryophyta</taxon>
        <taxon>Tracheophyta</taxon>
        <taxon>Spermatophyta</taxon>
        <taxon>Magnoliopsida</taxon>
        <taxon>eudicotyledons</taxon>
        <taxon>Gunneridae</taxon>
        <taxon>Pentapetalae</taxon>
        <taxon>rosids</taxon>
        <taxon>malvids</taxon>
        <taxon>Brassicales</taxon>
        <taxon>Brassicaceae</taxon>
        <taxon>Brassiceae</taxon>
        <taxon>Brassica</taxon>
    </lineage>
</organism>
<evidence type="ECO:0000256" key="2">
    <source>
        <dbReference type="ARBA" id="ARBA00022737"/>
    </source>
</evidence>
<evidence type="ECO:0000313" key="7">
    <source>
        <dbReference type="EMBL" id="VDC68257.1"/>
    </source>
</evidence>
<feature type="repeat" description="PPR" evidence="3">
    <location>
        <begin position="89"/>
        <end position="125"/>
    </location>
</feature>
<accession>A0A3P5YKK9</accession>
<evidence type="ECO:0000259" key="5">
    <source>
        <dbReference type="Pfam" id="PF14432"/>
    </source>
</evidence>
<comment type="similarity">
    <text evidence="1">Belongs to the PPR family. PCMP-H subfamily.</text>
</comment>
<dbReference type="EMBL" id="LS974622">
    <property type="protein sequence ID" value="CAG7872404.1"/>
    <property type="molecule type" value="Genomic_DNA"/>
</dbReference>
<dbReference type="FunFam" id="1.25.40.10:FF:000690">
    <property type="entry name" value="Pentatricopeptide repeat-containing protein"/>
    <property type="match status" value="1"/>
</dbReference>
<feature type="repeat" description="PPR" evidence="3">
    <location>
        <begin position="341"/>
        <end position="375"/>
    </location>
</feature>
<dbReference type="AlphaFoldDB" id="A0A3P5YKK9"/>
<gene>
    <name evidence="7" type="ORF">BRAA06T26797Z</name>
    <name evidence="6" type="ORF">BRAPAZ1V2_A06P46440.2</name>
</gene>
<reference evidence="8" key="4">
    <citation type="submission" date="2023-03" db="UniProtKB">
        <authorList>
            <consortium name="EnsemblPlants"/>
        </authorList>
    </citation>
    <scope>IDENTIFICATION</scope>
    <source>
        <strain evidence="8">cv. Chiifu-401-42</strain>
    </source>
</reference>
<keyword evidence="2" id="KW-0677">Repeat</keyword>
<feature type="domain" description="DYW" evidence="5">
    <location>
        <begin position="556"/>
        <end position="630"/>
    </location>
</feature>
<dbReference type="Gene3D" id="1.25.40.10">
    <property type="entry name" value="Tetratricopeptide repeat domain"/>
    <property type="match status" value="3"/>
</dbReference>
<reference evidence="9" key="1">
    <citation type="journal article" date="2011" name="Nat. Genet.">
        <title>The genome of the mesopolyploid crop species Brassica rapa.</title>
        <authorList>
            <consortium name="Brassica rapa Genome Sequencing Project Consortium"/>
            <person name="Wang X."/>
            <person name="Wang H."/>
            <person name="Wang J."/>
            <person name="Sun R."/>
            <person name="Wu J."/>
            <person name="Liu S."/>
            <person name="Bai Y."/>
            <person name="Mun J.H."/>
            <person name="Bancroft I."/>
            <person name="Cheng F."/>
            <person name="Huang S."/>
            <person name="Li X."/>
            <person name="Hua W."/>
            <person name="Wang J."/>
            <person name="Wang X."/>
            <person name="Freeling M."/>
            <person name="Pires J.C."/>
            <person name="Paterson A.H."/>
            <person name="Chalhoub B."/>
            <person name="Wang B."/>
            <person name="Hayward A."/>
            <person name="Sharpe A.G."/>
            <person name="Park B.S."/>
            <person name="Weisshaar B."/>
            <person name="Liu B."/>
            <person name="Li B."/>
            <person name="Liu B."/>
            <person name="Tong C."/>
            <person name="Song C."/>
            <person name="Duran C."/>
            <person name="Peng C."/>
            <person name="Geng C."/>
            <person name="Koh C."/>
            <person name="Lin C."/>
            <person name="Edwards D."/>
            <person name="Mu D."/>
            <person name="Shen D."/>
            <person name="Soumpourou E."/>
            <person name="Li F."/>
            <person name="Fraser F."/>
            <person name="Conant G."/>
            <person name="Lassalle G."/>
            <person name="King G.J."/>
            <person name="Bonnema G."/>
            <person name="Tang H."/>
            <person name="Wang H."/>
            <person name="Belcram H."/>
            <person name="Zhou H."/>
            <person name="Hirakawa H."/>
            <person name="Abe H."/>
            <person name="Guo H."/>
            <person name="Wang H."/>
            <person name="Jin H."/>
            <person name="Parkin I.A."/>
            <person name="Batley J."/>
            <person name="Kim J.S."/>
            <person name="Just J."/>
            <person name="Li J."/>
            <person name="Xu J."/>
            <person name="Deng J."/>
            <person name="Kim J.A."/>
            <person name="Li J."/>
            <person name="Yu J."/>
            <person name="Meng J."/>
            <person name="Wang J."/>
            <person name="Min J."/>
            <person name="Poulain J."/>
            <person name="Wang J."/>
            <person name="Hatakeyama K."/>
            <person name="Wu K."/>
            <person name="Wang L."/>
            <person name="Fang L."/>
            <person name="Trick M."/>
            <person name="Links M.G."/>
            <person name="Zhao M."/>
            <person name="Jin M."/>
            <person name="Ramchiary N."/>
            <person name="Drou N."/>
            <person name="Berkman P.J."/>
            <person name="Cai Q."/>
            <person name="Huang Q."/>
            <person name="Li R."/>
            <person name="Tabata S."/>
            <person name="Cheng S."/>
            <person name="Zhang S."/>
            <person name="Zhang S."/>
            <person name="Huang S."/>
            <person name="Sato S."/>
            <person name="Sun S."/>
            <person name="Kwon S.J."/>
            <person name="Choi S.R."/>
            <person name="Lee T.H."/>
            <person name="Fan W."/>
            <person name="Zhao X."/>
            <person name="Tan X."/>
            <person name="Xu X."/>
            <person name="Wang Y."/>
            <person name="Qiu Y."/>
            <person name="Yin Y."/>
            <person name="Li Y."/>
            <person name="Du Y."/>
            <person name="Liao Y."/>
            <person name="Lim Y."/>
            <person name="Narusaka Y."/>
            <person name="Wang Y."/>
            <person name="Wang Z."/>
            <person name="Li Z."/>
            <person name="Wang Z."/>
            <person name="Xiong Z."/>
            <person name="Zhang Z."/>
        </authorList>
    </citation>
    <scope>NUCLEOTIDE SEQUENCE [LARGE SCALE GENOMIC DNA]</scope>
    <source>
        <strain evidence="9">cv. Chiifu-401-42</strain>
    </source>
</reference>
<name>A0A3P5YKK9_BRACM</name>
<feature type="repeat" description="PPR" evidence="3">
    <location>
        <begin position="209"/>
        <end position="239"/>
    </location>
</feature>
<dbReference type="PROSITE" id="PS51375">
    <property type="entry name" value="PPR"/>
    <property type="match status" value="5"/>
</dbReference>
<dbReference type="GO" id="GO:0009507">
    <property type="term" value="C:chloroplast"/>
    <property type="evidence" value="ECO:0000318"/>
    <property type="project" value="GO_Central"/>
</dbReference>
<feature type="repeat" description="PPR" evidence="3">
    <location>
        <begin position="240"/>
        <end position="274"/>
    </location>
</feature>
<dbReference type="PANTHER" id="PTHR47926">
    <property type="entry name" value="PENTATRICOPEPTIDE REPEAT-CONTAINING PROTEIN"/>
    <property type="match status" value="1"/>
</dbReference>
<dbReference type="Pfam" id="PF13041">
    <property type="entry name" value="PPR_2"/>
    <property type="match status" value="2"/>
</dbReference>
<dbReference type="STRING" id="51351.M4F8P2"/>
<evidence type="ECO:0000313" key="8">
    <source>
        <dbReference type="EnsemblPlants" id="Bra037454.1-P"/>
    </source>
</evidence>
<dbReference type="NCBIfam" id="TIGR00756">
    <property type="entry name" value="PPR"/>
    <property type="match status" value="3"/>
</dbReference>
<feature type="region of interest" description="Disordered" evidence="4">
    <location>
        <begin position="1"/>
        <end position="26"/>
    </location>
</feature>
<dbReference type="Gramene" id="A06p46440.2_BraZ1">
    <property type="protein sequence ID" value="A06p46440.2_BraZ1.CDS"/>
    <property type="gene ID" value="A06g46440.2_BraZ1"/>
</dbReference>
<evidence type="ECO:0000256" key="3">
    <source>
        <dbReference type="PROSITE-ProRule" id="PRU00708"/>
    </source>
</evidence>
<dbReference type="InterPro" id="IPR046960">
    <property type="entry name" value="PPR_At4g14850-like_plant"/>
</dbReference>
<dbReference type="eggNOG" id="KOG4197">
    <property type="taxonomic scope" value="Eukaryota"/>
</dbReference>
<dbReference type="InterPro" id="IPR011990">
    <property type="entry name" value="TPR-like_helical_dom_sf"/>
</dbReference>
<dbReference type="GO" id="GO:0009451">
    <property type="term" value="P:RNA modification"/>
    <property type="evidence" value="ECO:0000318"/>
    <property type="project" value="GO_Central"/>
</dbReference>
<keyword evidence="9" id="KW-1185">Reference proteome</keyword>
<dbReference type="FunFam" id="1.25.40.10:FF:000470">
    <property type="entry name" value="Pentatricopeptide repeat-containing protein At5g66520"/>
    <property type="match status" value="1"/>
</dbReference>
<reference evidence="9" key="2">
    <citation type="journal article" date="2018" name="Hortic Res">
        <title>Improved Brassica rapa reference genome by single-molecule sequencing and chromosome conformation capture technologies.</title>
        <authorList>
            <person name="Zhang L."/>
            <person name="Cai X."/>
            <person name="Wu J."/>
            <person name="Liu M."/>
            <person name="Grob S."/>
            <person name="Cheng F."/>
            <person name="Liang J."/>
            <person name="Cai C."/>
            <person name="Liu Z."/>
            <person name="Liu B."/>
            <person name="Wang F."/>
            <person name="Li S."/>
            <person name="Liu F."/>
            <person name="Li X."/>
            <person name="Cheng L."/>
            <person name="Yang W."/>
            <person name="Li M.H."/>
            <person name="Grossniklaus U."/>
            <person name="Zheng H."/>
            <person name="Wang X."/>
        </authorList>
    </citation>
    <scope>NUCLEOTIDE SEQUENCE [LARGE SCALE GENOMIC DNA]</scope>
    <source>
        <strain evidence="9">cv. Chiifu-401-42</strain>
    </source>
</reference>
<dbReference type="Pfam" id="PF20431">
    <property type="entry name" value="E_motif"/>
    <property type="match status" value="1"/>
</dbReference>
<dbReference type="InterPro" id="IPR046848">
    <property type="entry name" value="E_motif"/>
</dbReference>
<dbReference type="InterPro" id="IPR002885">
    <property type="entry name" value="PPR_rpt"/>
</dbReference>
<evidence type="ECO:0000313" key="6">
    <source>
        <dbReference type="EMBL" id="CAG7872404.1"/>
    </source>
</evidence>
<dbReference type="PANTHER" id="PTHR47926:SF452">
    <property type="entry name" value="PENTATRICOPEPTIDE REPEAT-CONTAINING PROTEIN"/>
    <property type="match status" value="1"/>
</dbReference>
<dbReference type="Proteomes" id="UP000694005">
    <property type="component" value="Chromosome A06"/>
</dbReference>
<reference evidence="7" key="3">
    <citation type="submission" date="2018-11" db="EMBL/GenBank/DDBJ databases">
        <authorList>
            <consortium name="Genoscope - CEA"/>
            <person name="William W."/>
        </authorList>
    </citation>
    <scope>NUCLEOTIDE SEQUENCE</scope>
</reference>
<dbReference type="OMA" id="CEMRRAD"/>
<dbReference type="EnsemblPlants" id="Bra037454.1">
    <property type="protein sequence ID" value="Bra037454.1-P"/>
    <property type="gene ID" value="Bra037454"/>
</dbReference>
<feature type="compositionally biased region" description="Low complexity" evidence="4">
    <location>
        <begin position="9"/>
        <end position="24"/>
    </location>
</feature>
<dbReference type="GO" id="GO:0003729">
    <property type="term" value="F:mRNA binding"/>
    <property type="evidence" value="ECO:0007669"/>
    <property type="project" value="UniProtKB-ARBA"/>
</dbReference>
<dbReference type="Pfam" id="PF01535">
    <property type="entry name" value="PPR"/>
    <property type="match status" value="3"/>
</dbReference>
<proteinExistence type="inferred from homology"/>
<dbReference type="InterPro" id="IPR032867">
    <property type="entry name" value="DYW_dom"/>
</dbReference>
<evidence type="ECO:0000313" key="9">
    <source>
        <dbReference type="Proteomes" id="UP000011750"/>
    </source>
</evidence>
<dbReference type="HOGENOM" id="CLU_002706_37_2_1"/>
<dbReference type="Pfam" id="PF14432">
    <property type="entry name" value="DYW_deaminase"/>
    <property type="match status" value="1"/>
</dbReference>
<sequence>MNPTQTLYSSGGNPPSSHSTHPSSLFPQINRCRTMRDLSQIHATFVKSGQMRDTLAAAELLRFCATTSDLLHRDLDYAHKIFTQMPHRNTFSWNTIIRGFSESDEENAIIAITLFHEMMKDSVEPNRFTFPSLLKACAKTGRIEEGKQIHALALKLGLSGDEFVMSNLVRMYVMCGLMRDACVLFYKNIIGRDMAVNMMVDGGRKRDGEVVIWNVMIDGYMRLGDCKAARTLFDQMRVRSVVSWNTMISGYCKNGCFKEAVEIFCEMRRADLRLSYVTLVSVLPAVSRIGSLELGEWLHSYAGSNRVEIDDVLGSALIDMYSKCGVVERAVEVFERLPRKNVITWSAMINGFAIHGLASDAIDCFCRMREAGVKPSDVAYINLLTACSHAGLVEEGRKYFSQMVNVDGLDPRIEHYGCMVDLLGRSGLLEEAEQFIHNMPVKPDDVIWKALLGACRMHGNVEMGKRVANILMDMVPQDSGAYVALSNMYASQGNWSEVSEMRLRMKEMDIRKDPGCSWIDVDGVLHEFLVEDDSHPRAKVINSKLVEISEKLRLAGYRPITTQVLLNLEEEDKENALHYHSEKIAVAFGLISTTPGKPIRIVKNLRICEDCHSSLKLISKVYERKITRKDLDFRESVRSLLPEGINGTIDEFLHRFTGFSSAYDSRLSGFDSGNWWLV</sequence>
<evidence type="ECO:0000256" key="4">
    <source>
        <dbReference type="SAM" id="MobiDB-lite"/>
    </source>
</evidence>
<dbReference type="Proteomes" id="UP000011750">
    <property type="component" value="Chromosome A06"/>
</dbReference>
<evidence type="ECO:0000256" key="1">
    <source>
        <dbReference type="ARBA" id="ARBA00006643"/>
    </source>
</evidence>
<dbReference type="GO" id="GO:0008270">
    <property type="term" value="F:zinc ion binding"/>
    <property type="evidence" value="ECO:0007669"/>
    <property type="project" value="InterPro"/>
</dbReference>